<dbReference type="RefSeq" id="WP_065077879.1">
    <property type="nucleotide sequence ID" value="NZ_LROS01000013.1"/>
</dbReference>
<sequence length="194" mass="23071">MKTIYQRLDGIIPKITDKSFRENKGLGNEISYYIFDYEPKYELLVRDHIEFIKQKISDEYSDINIKEFDLYEIILEVMNKKGYLQKNIEMEKKKGSKYVFNAIRKSLRLTLKNDMVLDYIVNRVEPNDIVFITGVGKAWPIMRSHTVLNNLHNAVDQVPVVMFFPGEYDGLELILFNEIKDDNYYRAFQLIDKY</sequence>
<keyword evidence="2" id="KW-1185">Reference proteome</keyword>
<dbReference type="EMBL" id="LROS01000013">
    <property type="protein sequence ID" value="OBR94394.1"/>
    <property type="molecule type" value="Genomic_DNA"/>
</dbReference>
<dbReference type="Pfam" id="PF08747">
    <property type="entry name" value="BrxB"/>
    <property type="match status" value="1"/>
</dbReference>
<organism evidence="1 2">
    <name type="scientific">Clostridium ragsdalei P11</name>
    <dbReference type="NCBI Taxonomy" id="1353534"/>
    <lineage>
        <taxon>Bacteria</taxon>
        <taxon>Bacillati</taxon>
        <taxon>Bacillota</taxon>
        <taxon>Clostridia</taxon>
        <taxon>Eubacteriales</taxon>
        <taxon>Clostridiaceae</taxon>
        <taxon>Clostridium</taxon>
    </lineage>
</organism>
<dbReference type="Proteomes" id="UP000093954">
    <property type="component" value="Unassembled WGS sequence"/>
</dbReference>
<name>A0A1A6AWE0_9CLOT</name>
<dbReference type="AlphaFoldDB" id="A0A1A6AWE0"/>
<protein>
    <recommendedName>
        <fullName evidence="3">DUF1788 domain-containing protein</fullName>
    </recommendedName>
</protein>
<evidence type="ECO:0000313" key="2">
    <source>
        <dbReference type="Proteomes" id="UP000093954"/>
    </source>
</evidence>
<reference evidence="1 2" key="1">
    <citation type="journal article" date="2012" name="Front. Microbiol.">
        <title>Draft Genome Sequence of the Virulent Strain 01-B526 of the Fish Pathogen Aeromonas salmonicida.</title>
        <authorList>
            <person name="Charette S.J."/>
            <person name="Brochu F."/>
            <person name="Boyle B."/>
            <person name="Filion G."/>
            <person name="Tanaka K.H."/>
            <person name="Derome N."/>
        </authorList>
    </citation>
    <scope>NUCLEOTIDE SEQUENCE [LARGE SCALE GENOMIC DNA]</scope>
    <source>
        <strain evidence="1 2">P11</strain>
    </source>
</reference>
<evidence type="ECO:0000313" key="1">
    <source>
        <dbReference type="EMBL" id="OBR94394.1"/>
    </source>
</evidence>
<accession>A0A1A6AWE0</accession>
<dbReference type="InterPro" id="IPR014858">
    <property type="entry name" value="BrxB"/>
</dbReference>
<dbReference type="PATRIC" id="fig|1353534.3.peg.1585"/>
<proteinExistence type="predicted"/>
<evidence type="ECO:0008006" key="3">
    <source>
        <dbReference type="Google" id="ProtNLM"/>
    </source>
</evidence>
<comment type="caution">
    <text evidence="1">The sequence shown here is derived from an EMBL/GenBank/DDBJ whole genome shotgun (WGS) entry which is preliminary data.</text>
</comment>
<gene>
    <name evidence="1" type="ORF">CLRAG_15620</name>
</gene>